<reference evidence="2" key="1">
    <citation type="submission" date="2018-01" db="EMBL/GenBank/DDBJ databases">
        <authorList>
            <person name="Mao J.F."/>
        </authorList>
    </citation>
    <scope>NUCLEOTIDE SEQUENCE</scope>
    <source>
        <strain evidence="2">Huo1</strain>
        <tissue evidence="2">Leaf</tissue>
    </source>
</reference>
<feature type="region of interest" description="Disordered" evidence="1">
    <location>
        <begin position="656"/>
        <end position="698"/>
    </location>
</feature>
<dbReference type="AlphaFoldDB" id="A0A8X8WDP6"/>
<reference evidence="2" key="2">
    <citation type="submission" date="2020-08" db="EMBL/GenBank/DDBJ databases">
        <title>Plant Genome Project.</title>
        <authorList>
            <person name="Zhang R.-G."/>
        </authorList>
    </citation>
    <scope>NUCLEOTIDE SEQUENCE</scope>
    <source>
        <strain evidence="2">Huo1</strain>
        <tissue evidence="2">Leaf</tissue>
    </source>
</reference>
<dbReference type="Proteomes" id="UP000298416">
    <property type="component" value="Unassembled WGS sequence"/>
</dbReference>
<sequence>MEVVIDWSSFCGYYSDTRKRKQQVVSEPSILGGERRLESRQFDAGITENRRKLESQQTDARWEKNMQLLQNIISSKPGGEVAVTDKESSPVEEEDQQVEIRWQQLEARSEAHWRCMDVKFDELKKTILDLSFSIQGRSMETTNASCGSRESHVRAEAEYRSYSTDLDPTDCNLSPMQKTEEHKVKGIDSESYFLIFSHDSMNSFVGYSIGVSELSTMGDDSLIEQPSNIVEEESTMRLKDVIAIYEEEFINSRNSSMKFDVAARASFDFKAEGLVDEEEKEVSKEVSMGEFLCMCKGIDGKYVQMDRTFDAFMFLDSIKVPMSNNMQMTNKMMVQNPNKYGWFVSKWFSMPKVKMKTKKVGLGDLITASTQEFGEGIQLVDDAFVFLNGKVTGVVAADSFFFHFAVDTGAGEILDHGKVYGIELEQVFKGGAMTRATHMQVQYGEVIGGKLGKLFDRDKGRLQRITTGLHADDCDGNFKFVDDILILGINDGVLEVFFTSGDIYLVGDDLDKGVADCGELVKKLMGSENELYPCTKELMHFVQHASKPFGIVEGIFRNIDNMLAAIEDIGGLEWDYYNCEQEPDNGESCIEAIILSKFLCFERPRAFGYLSKCLGSEEKGCNSSAAGLEEASGRGITAVDGEARRADEVCLRGKRKEAGGAGGGAWRRYRGGERQEEAATNGGESRRCMKEADGGRNE</sequence>
<accession>A0A8X8WDP6</accession>
<feature type="compositionally biased region" description="Basic and acidic residues" evidence="1">
    <location>
        <begin position="684"/>
        <end position="698"/>
    </location>
</feature>
<evidence type="ECO:0000256" key="1">
    <source>
        <dbReference type="SAM" id="MobiDB-lite"/>
    </source>
</evidence>
<keyword evidence="3" id="KW-1185">Reference proteome</keyword>
<gene>
    <name evidence="2" type="ORF">SASPL_146652</name>
</gene>
<dbReference type="EMBL" id="PNBA02000018">
    <property type="protein sequence ID" value="KAG6392433.1"/>
    <property type="molecule type" value="Genomic_DNA"/>
</dbReference>
<name>A0A8X8WDP6_SALSN</name>
<protein>
    <submittedName>
        <fullName evidence="2">Uncharacterized protein</fullName>
    </submittedName>
</protein>
<evidence type="ECO:0000313" key="2">
    <source>
        <dbReference type="EMBL" id="KAG6392433.1"/>
    </source>
</evidence>
<comment type="caution">
    <text evidence="2">The sequence shown here is derived from an EMBL/GenBank/DDBJ whole genome shotgun (WGS) entry which is preliminary data.</text>
</comment>
<organism evidence="2">
    <name type="scientific">Salvia splendens</name>
    <name type="common">Scarlet sage</name>
    <dbReference type="NCBI Taxonomy" id="180675"/>
    <lineage>
        <taxon>Eukaryota</taxon>
        <taxon>Viridiplantae</taxon>
        <taxon>Streptophyta</taxon>
        <taxon>Embryophyta</taxon>
        <taxon>Tracheophyta</taxon>
        <taxon>Spermatophyta</taxon>
        <taxon>Magnoliopsida</taxon>
        <taxon>eudicotyledons</taxon>
        <taxon>Gunneridae</taxon>
        <taxon>Pentapetalae</taxon>
        <taxon>asterids</taxon>
        <taxon>lamiids</taxon>
        <taxon>Lamiales</taxon>
        <taxon>Lamiaceae</taxon>
        <taxon>Nepetoideae</taxon>
        <taxon>Mentheae</taxon>
        <taxon>Salviinae</taxon>
        <taxon>Salvia</taxon>
        <taxon>Salvia subgen. Calosphace</taxon>
        <taxon>core Calosphace</taxon>
    </lineage>
</organism>
<proteinExistence type="predicted"/>
<evidence type="ECO:0000313" key="3">
    <source>
        <dbReference type="Proteomes" id="UP000298416"/>
    </source>
</evidence>